<dbReference type="NCBIfam" id="TIGR01168">
    <property type="entry name" value="YSIRK_signal"/>
    <property type="match status" value="1"/>
</dbReference>
<keyword evidence="2" id="KW-0964">Secreted</keyword>
<evidence type="ECO:0000313" key="10">
    <source>
        <dbReference type="Proteomes" id="UP001596110"/>
    </source>
</evidence>
<keyword evidence="3" id="KW-0732">Signal</keyword>
<organism evidence="9 10">
    <name type="scientific">Streptococcus caledonicus</name>
    <dbReference type="NCBI Taxonomy" id="2614158"/>
    <lineage>
        <taxon>Bacteria</taxon>
        <taxon>Bacillati</taxon>
        <taxon>Bacillota</taxon>
        <taxon>Bacilli</taxon>
        <taxon>Lactobacillales</taxon>
        <taxon>Streptococcaceae</taxon>
        <taxon>Streptococcus</taxon>
    </lineage>
</organism>
<dbReference type="InterPro" id="IPR005877">
    <property type="entry name" value="YSIRK_signal_dom"/>
</dbReference>
<keyword evidence="4" id="KW-0677">Repeat</keyword>
<evidence type="ECO:0000256" key="7">
    <source>
        <dbReference type="SAM" id="Phobius"/>
    </source>
</evidence>
<feature type="compositionally biased region" description="Polar residues" evidence="6">
    <location>
        <begin position="1241"/>
        <end position="1262"/>
    </location>
</feature>
<dbReference type="Gene3D" id="3.10.20.320">
    <property type="entry name" value="Putative peptidoglycan bound protein (lpxtg motif)"/>
    <property type="match status" value="7"/>
</dbReference>
<evidence type="ECO:0000259" key="8">
    <source>
        <dbReference type="PROSITE" id="PS50847"/>
    </source>
</evidence>
<comment type="caution">
    <text evidence="9">The sequence shown here is derived from an EMBL/GenBank/DDBJ whole genome shotgun (WGS) entry which is preliminary data.</text>
</comment>
<name>A0ABW0UE35_9STRE</name>
<dbReference type="RefSeq" id="WP_156806843.1">
    <property type="nucleotide sequence ID" value="NZ_JBHSOJ010000028.1"/>
</dbReference>
<feature type="transmembrane region" description="Helical" evidence="7">
    <location>
        <begin position="1270"/>
        <end position="1288"/>
    </location>
</feature>
<feature type="domain" description="Gram-positive cocci surface proteins LPxTG" evidence="8">
    <location>
        <begin position="1261"/>
        <end position="1293"/>
    </location>
</feature>
<proteinExistence type="predicted"/>
<evidence type="ECO:0000256" key="2">
    <source>
        <dbReference type="ARBA" id="ARBA00022525"/>
    </source>
</evidence>
<evidence type="ECO:0000313" key="9">
    <source>
        <dbReference type="EMBL" id="MFC5631845.1"/>
    </source>
</evidence>
<keyword evidence="7" id="KW-0472">Membrane</keyword>
<evidence type="ECO:0000256" key="6">
    <source>
        <dbReference type="SAM" id="MobiDB-lite"/>
    </source>
</evidence>
<dbReference type="NCBIfam" id="TIGR01167">
    <property type="entry name" value="LPXTG_anchor"/>
    <property type="match status" value="1"/>
</dbReference>
<evidence type="ECO:0000256" key="5">
    <source>
        <dbReference type="ARBA" id="ARBA00023088"/>
    </source>
</evidence>
<keyword evidence="1" id="KW-0134">Cell wall</keyword>
<evidence type="ECO:0000256" key="4">
    <source>
        <dbReference type="ARBA" id="ARBA00022737"/>
    </source>
</evidence>
<evidence type="ECO:0000256" key="1">
    <source>
        <dbReference type="ARBA" id="ARBA00022512"/>
    </source>
</evidence>
<dbReference type="PROSITE" id="PS50847">
    <property type="entry name" value="GRAM_POS_ANCHORING"/>
    <property type="match status" value="1"/>
</dbReference>
<evidence type="ECO:0000256" key="3">
    <source>
        <dbReference type="ARBA" id="ARBA00022729"/>
    </source>
</evidence>
<gene>
    <name evidence="9" type="ORF">ACFPQ3_09840</name>
</gene>
<keyword evidence="7" id="KW-0812">Transmembrane</keyword>
<keyword evidence="10" id="KW-1185">Reference proteome</keyword>
<feature type="region of interest" description="Disordered" evidence="6">
    <location>
        <begin position="1240"/>
        <end position="1267"/>
    </location>
</feature>
<dbReference type="Pfam" id="PF00746">
    <property type="entry name" value="Gram_pos_anchor"/>
    <property type="match status" value="1"/>
</dbReference>
<keyword evidence="7" id="KW-1133">Transmembrane helix</keyword>
<dbReference type="EMBL" id="JBHSOJ010000028">
    <property type="protein sequence ID" value="MFC5631845.1"/>
    <property type="molecule type" value="Genomic_DNA"/>
</dbReference>
<dbReference type="InterPro" id="IPR009459">
    <property type="entry name" value="MucBP_dom"/>
</dbReference>
<reference evidence="10" key="1">
    <citation type="journal article" date="2019" name="Int. J. Syst. Evol. Microbiol.">
        <title>The Global Catalogue of Microorganisms (GCM) 10K type strain sequencing project: providing services to taxonomists for standard genome sequencing and annotation.</title>
        <authorList>
            <consortium name="The Broad Institute Genomics Platform"/>
            <consortium name="The Broad Institute Genome Sequencing Center for Infectious Disease"/>
            <person name="Wu L."/>
            <person name="Ma J."/>
        </authorList>
    </citation>
    <scope>NUCLEOTIDE SEQUENCE [LARGE SCALE GENOMIC DNA]</scope>
    <source>
        <strain evidence="10">DT43</strain>
    </source>
</reference>
<protein>
    <submittedName>
        <fullName evidence="9">MucBP domain-containing protein</fullName>
    </submittedName>
</protein>
<dbReference type="Pfam" id="PF04650">
    <property type="entry name" value="YSIRK_signal"/>
    <property type="match status" value="1"/>
</dbReference>
<feature type="region of interest" description="Disordered" evidence="6">
    <location>
        <begin position="368"/>
        <end position="387"/>
    </location>
</feature>
<keyword evidence="5" id="KW-0572">Peptidoglycan-anchor</keyword>
<accession>A0ABW0UE35</accession>
<dbReference type="Pfam" id="PF06458">
    <property type="entry name" value="MucBP"/>
    <property type="match status" value="10"/>
</dbReference>
<dbReference type="Proteomes" id="UP001596110">
    <property type="component" value="Unassembled WGS sequence"/>
</dbReference>
<dbReference type="InterPro" id="IPR019931">
    <property type="entry name" value="LPXTG_anchor"/>
</dbReference>
<sequence>MFGKHFHTNKKERFGLRKFKQGLASVTVGALLFTTAVQVRGILNSDSQVVYAAEATYLTSTNWTLNNQISSGNKYIDPNFMTAYTGAETIIRNEEGKEIKLTATITPFGTVPEGVSYLVEGDNQSSYGATSDMFVGNPNPATTPALGIYVQPIPYNNPSQWDFNGAREEAVITFRFSEPVVNPIIDVSGIGGSADGYLDRETNGRGSYNSTILSLLTNGVRLEAASTGANLKVTDTVIEAAEKNTYNRSVVPADASGTGSGRYPDMVPAGTGSVRILGTVSEVSFKLSHSATPYSMFSGAGSDFTRNGRTNGFNKAWSDYAVVNGRLSQVSNADLFRLSVRLEEVKKGSVIVNYTDTTGTIKLKPTYKDTENGDAGSKYDTAQSEDEKPTEIKVGEKIYRLAPAGEYPVGTVSEVNNLTDTTKQLGTDTVSGKIEADKEKSITYVYQEVKGSVTVEHKTVDGKVLKVTSDVQKDASIGTSYSTTSEEFPGYRLVRVDPVGAPAEGKVTENPQHVVYLYEPIPDTPKTGNVEVHYHIVDKDGKVLTKDAVTKEDLVVDGEAGSTYDATDEKKDEIIVDGKTYVLVTTETSAKPYTDGDAENGDKALVEANKTKVVNYYYIEQPEVKTGSVLVNYVDTDGNQLQPQFVDTKDAPVGTKYDATENNEKPAEIKVGDKTYVLAPEGFYNVGEVTLDNNLRSSKIDALKLAIDAVSGEVLPGERVITYVYKLKEEPQPVAEQGNVEVHYHIVDKDGQVLTNDAITKEDLVVDGEAGSTYDATAKKKEEITVDGKTYVLVTAETSAHAYTDGDKETGEIEANTTKKVNYYYVAKVDQPTPETKKGSVLVRHITEDGTVLAGPVDVVRDGAVGSDYQTSVGNFDGYTFVKVDETGADANGKVEEGEKTVTYIYKKVAETPTPETKKGSVLVRHITEDGTVLAGPVDVVRDGAVGSDYQTSVGNFDGYTFVKVDETGADANGKVEEGEKTVTYIYKKVAETPTPETKKGSVLVRHITEDGTVLAGPVDVVRDGAVGSDYQTSVGNFDGYTFVKVDETGADANGKVEEGEKTVTYIYKKVETVVEKNGTVTVEHKTLDGKVLRKTTDVIRNGRVGEAYVTTPETFKGYELVKVDETGAPAKGTVTEGTQHVVYLYKPIVEQPVVKTGSVVARYVVKGTDTEIADHRTVKPQDTPVDTPYTDEAPKLIEKDGKIYRLVAVRKNEGDAPSNGKVIEGKQVITYEYEEVKGTEPSSVKPNQTTTAITPTGQNLPSTGDSGSSLSLVGVTMLAVFGIAGFLRRKED</sequence>